<dbReference type="InterPro" id="IPR050639">
    <property type="entry name" value="SSR_resolvase"/>
</dbReference>
<feature type="compositionally biased region" description="Basic and acidic residues" evidence="1">
    <location>
        <begin position="599"/>
        <end position="615"/>
    </location>
</feature>
<dbReference type="EMBL" id="QVFD01000005">
    <property type="protein sequence ID" value="RGC47975.1"/>
    <property type="molecule type" value="Genomic_DNA"/>
</dbReference>
<evidence type="ECO:0000259" key="2">
    <source>
        <dbReference type="PROSITE" id="PS51737"/>
    </source>
</evidence>
<dbReference type="Pfam" id="PF14287">
    <property type="entry name" value="DUF4368"/>
    <property type="match status" value="1"/>
</dbReference>
<dbReference type="AlphaFoldDB" id="A0A3E2XMH9"/>
<dbReference type="Gene3D" id="3.40.50.1390">
    <property type="entry name" value="Resolvase, N-terminal catalytic domain"/>
    <property type="match status" value="1"/>
</dbReference>
<feature type="region of interest" description="Disordered" evidence="1">
    <location>
        <begin position="582"/>
        <end position="640"/>
    </location>
</feature>
<protein>
    <submittedName>
        <fullName evidence="3">DUF4368 domain-containing protein</fullName>
    </submittedName>
</protein>
<dbReference type="Proteomes" id="UP000261231">
    <property type="component" value="Unassembled WGS sequence"/>
</dbReference>
<feature type="compositionally biased region" description="Polar residues" evidence="1">
    <location>
        <begin position="616"/>
        <end position="629"/>
    </location>
</feature>
<dbReference type="Pfam" id="PF07508">
    <property type="entry name" value="Recombinase"/>
    <property type="match status" value="1"/>
</dbReference>
<dbReference type="InterPro" id="IPR011109">
    <property type="entry name" value="DNA_bind_recombinase_dom"/>
</dbReference>
<dbReference type="Gene3D" id="3.90.1750.20">
    <property type="entry name" value="Putative Large Serine Recombinase, Chain B, Domain 2"/>
    <property type="match status" value="1"/>
</dbReference>
<keyword evidence="4" id="KW-1185">Reference proteome</keyword>
<evidence type="ECO:0000313" key="4">
    <source>
        <dbReference type="Proteomes" id="UP000261231"/>
    </source>
</evidence>
<dbReference type="InterPro" id="IPR036162">
    <property type="entry name" value="Resolvase-like_N_sf"/>
</dbReference>
<dbReference type="InterPro" id="IPR038109">
    <property type="entry name" value="DNA_bind_recomb_sf"/>
</dbReference>
<evidence type="ECO:0000313" key="3">
    <source>
        <dbReference type="EMBL" id="RGC47975.1"/>
    </source>
</evidence>
<dbReference type="PANTHER" id="PTHR30461">
    <property type="entry name" value="DNA-INVERTASE FROM LAMBDOID PROPHAGE"/>
    <property type="match status" value="1"/>
</dbReference>
<dbReference type="GO" id="GO:0003677">
    <property type="term" value="F:DNA binding"/>
    <property type="evidence" value="ECO:0007669"/>
    <property type="project" value="InterPro"/>
</dbReference>
<dbReference type="Pfam" id="PF00239">
    <property type="entry name" value="Resolvase"/>
    <property type="match status" value="1"/>
</dbReference>
<organism evidence="3 4">
    <name type="scientific">Coprococcus catus</name>
    <dbReference type="NCBI Taxonomy" id="116085"/>
    <lineage>
        <taxon>Bacteria</taxon>
        <taxon>Bacillati</taxon>
        <taxon>Bacillota</taxon>
        <taxon>Clostridia</taxon>
        <taxon>Lachnospirales</taxon>
        <taxon>Lachnospiraceae</taxon>
        <taxon>Coprococcus</taxon>
    </lineage>
</organism>
<dbReference type="GO" id="GO:0000150">
    <property type="term" value="F:DNA strand exchange activity"/>
    <property type="evidence" value="ECO:0007669"/>
    <property type="project" value="InterPro"/>
</dbReference>
<feature type="domain" description="Recombinase" evidence="2">
    <location>
        <begin position="169"/>
        <end position="314"/>
    </location>
</feature>
<dbReference type="InterPro" id="IPR006119">
    <property type="entry name" value="Resolv_N"/>
</dbReference>
<dbReference type="CDD" id="cd03770">
    <property type="entry name" value="SR_TndX_transposase"/>
    <property type="match status" value="1"/>
</dbReference>
<accession>A0A3E2XMH9</accession>
<dbReference type="RefSeq" id="WP_117539753.1">
    <property type="nucleotide sequence ID" value="NZ_JAQDKA010000004.1"/>
</dbReference>
<dbReference type="OrthoDB" id="9784557at2"/>
<comment type="caution">
    <text evidence="3">The sequence shown here is derived from an EMBL/GenBank/DDBJ whole genome shotgun (WGS) entry which is preliminary data.</text>
</comment>
<dbReference type="SUPFAM" id="SSF53041">
    <property type="entry name" value="Resolvase-like"/>
    <property type="match status" value="1"/>
</dbReference>
<dbReference type="SMART" id="SM00857">
    <property type="entry name" value="Resolvase"/>
    <property type="match status" value="1"/>
</dbReference>
<name>A0A3E2XMH9_9FIRM</name>
<dbReference type="InterPro" id="IPR025827">
    <property type="entry name" value="Zn_ribbon_recom_dom"/>
</dbReference>
<sequence length="640" mass="74767">MRRKKDKSNGITALYERLSRDDDNAGESNSIVHQKQMLEDYAMKHGFTNLVHFTDDGWSGATFDRPSWNRLVEGVKNGEITACICKDMSRIGRDHLQVGFFTDILFREKEVRFIAINNGIDSDRQETSEFAPFLNIMNEWFVRDTSKKIKAVLKSRGSSGNAHTSNIPPYGYLKDPENPDHWIIDEEAAEVVRRIYRMTIEGKGPYQIARELSEEKIERPSYYLGKKGLGNHASNYDKENPYMWRGNQVTTLIARPEYIGKTVNFRTFKNSYKDKKTKRADKEDWVVFDDTQEPIVDEETWLLAQKLRQNVRKADPMGEPNVLTGKIYCADCGAPMYNHRQRKGRERIYYTTKGEKRISHSNPADCYECSTYNLAYQKYGRHCTCHHISTKALKSIILKTIQETCHYVSLNEREFVYSLQEESAMKDIAVSETVKNRIERNQKRVHELDMLIRKIYEDNVIGRLPDRLFQSMLTDYENEQNELNKIIETDTADMQRIIGGQNNMERFLKLVKKYENITELTPAMINEFIDKILVHEPQGKGADRTTEVEIYLNYVGQFQVPVEQHEPTEEERIAAEKEAERLRRKRESNRKYMKKIREKSKEFAEHERIPEEKSSDSNVCFEQNATSKSNRQKVKGEKIA</sequence>
<dbReference type="PROSITE" id="PS51737">
    <property type="entry name" value="RECOMBINASE_DNA_BIND"/>
    <property type="match status" value="1"/>
</dbReference>
<feature type="compositionally biased region" description="Basic residues" evidence="1">
    <location>
        <begin position="582"/>
        <end position="598"/>
    </location>
</feature>
<dbReference type="InterPro" id="IPR025378">
    <property type="entry name" value="DUF4368"/>
</dbReference>
<reference evidence="3 4" key="1">
    <citation type="submission" date="2018-08" db="EMBL/GenBank/DDBJ databases">
        <title>A genome reference for cultivated species of the human gut microbiota.</title>
        <authorList>
            <person name="Zou Y."/>
            <person name="Xue W."/>
            <person name="Luo G."/>
        </authorList>
    </citation>
    <scope>NUCLEOTIDE SEQUENCE [LARGE SCALE GENOMIC DNA]</scope>
    <source>
        <strain evidence="3 4">AM28-39</strain>
    </source>
</reference>
<evidence type="ECO:0000256" key="1">
    <source>
        <dbReference type="SAM" id="MobiDB-lite"/>
    </source>
</evidence>
<dbReference type="Pfam" id="PF13408">
    <property type="entry name" value="Zn_ribbon_recom"/>
    <property type="match status" value="1"/>
</dbReference>
<gene>
    <name evidence="3" type="ORF">DW747_07375</name>
</gene>
<dbReference type="PANTHER" id="PTHR30461:SF23">
    <property type="entry name" value="DNA RECOMBINASE-RELATED"/>
    <property type="match status" value="1"/>
</dbReference>
<proteinExistence type="predicted"/>